<evidence type="ECO:0000256" key="4">
    <source>
        <dbReference type="ARBA" id="ARBA00022475"/>
    </source>
</evidence>
<keyword evidence="5" id="KW-0336">GPI-anchor</keyword>
<dbReference type="RefSeq" id="XP_034249067.1">
    <property type="nucleotide sequence ID" value="XM_034393176.1"/>
</dbReference>
<dbReference type="GO" id="GO:0004035">
    <property type="term" value="F:alkaline phosphatase activity"/>
    <property type="evidence" value="ECO:0007669"/>
    <property type="project" value="UniProtKB-EC"/>
</dbReference>
<feature type="binding site" evidence="14">
    <location>
        <position position="388"/>
    </location>
    <ligand>
        <name>Zn(2+)</name>
        <dbReference type="ChEBI" id="CHEBI:29105"/>
        <label>2</label>
    </ligand>
</feature>
<feature type="compositionally biased region" description="Basic and acidic residues" evidence="16">
    <location>
        <begin position="61"/>
        <end position="75"/>
    </location>
</feature>
<feature type="binding site" evidence="14">
    <location>
        <position position="122"/>
    </location>
    <ligand>
        <name>Mg(2+)</name>
        <dbReference type="ChEBI" id="CHEBI:18420"/>
    </ligand>
</feature>
<dbReference type="PANTHER" id="PTHR11596">
    <property type="entry name" value="ALKALINE PHOSPHATASE"/>
    <property type="match status" value="1"/>
</dbReference>
<evidence type="ECO:0000256" key="5">
    <source>
        <dbReference type="ARBA" id="ARBA00022622"/>
    </source>
</evidence>
<feature type="binding site" evidence="14">
    <location>
        <position position="506"/>
    </location>
    <ligand>
        <name>Zn(2+)</name>
        <dbReference type="ChEBI" id="CHEBI:29105"/>
        <label>2</label>
    </ligand>
</feature>
<keyword evidence="8 14" id="KW-0862">Zinc</keyword>
<evidence type="ECO:0000256" key="12">
    <source>
        <dbReference type="ARBA" id="ARBA00023288"/>
    </source>
</evidence>
<feature type="region of interest" description="Disordered" evidence="16">
    <location>
        <begin position="464"/>
        <end position="492"/>
    </location>
</feature>
<feature type="binding site" evidence="14">
    <location>
        <position position="430"/>
    </location>
    <ligand>
        <name>Zn(2+)</name>
        <dbReference type="ChEBI" id="CHEBI:29105"/>
        <label>2</label>
    </ligand>
</feature>
<feature type="binding site" evidence="14">
    <location>
        <position position="429"/>
    </location>
    <ligand>
        <name>Zn(2+)</name>
        <dbReference type="ChEBI" id="CHEBI:29105"/>
        <label>2</label>
    </ligand>
</feature>
<evidence type="ECO:0000256" key="8">
    <source>
        <dbReference type="ARBA" id="ARBA00022833"/>
    </source>
</evidence>
<keyword evidence="10" id="KW-0472">Membrane</keyword>
<keyword evidence="6 14" id="KW-0479">Metal-binding</keyword>
<keyword evidence="9 14" id="KW-0460">Magnesium</keyword>
<feature type="region of interest" description="Disordered" evidence="16">
    <location>
        <begin position="61"/>
        <end position="87"/>
    </location>
</feature>
<dbReference type="GO" id="GO:0098552">
    <property type="term" value="C:side of membrane"/>
    <property type="evidence" value="ECO:0007669"/>
    <property type="project" value="UniProtKB-KW"/>
</dbReference>
<keyword evidence="18" id="KW-1185">Reference proteome</keyword>
<feature type="compositionally biased region" description="Basic and acidic residues" evidence="16">
    <location>
        <begin position="473"/>
        <end position="492"/>
    </location>
</feature>
<name>A0A6P8ZUS7_THRPL</name>
<evidence type="ECO:0000256" key="1">
    <source>
        <dbReference type="ARBA" id="ARBA00004609"/>
    </source>
</evidence>
<dbReference type="GO" id="GO:0005886">
    <property type="term" value="C:plasma membrane"/>
    <property type="evidence" value="ECO:0007669"/>
    <property type="project" value="UniProtKB-SubCell"/>
</dbReference>
<gene>
    <name evidence="19" type="primary">LOC117649961</name>
</gene>
<feature type="binding site" evidence="14">
    <location>
        <position position="383"/>
    </location>
    <ligand>
        <name>Mg(2+)</name>
        <dbReference type="ChEBI" id="CHEBI:18420"/>
    </ligand>
</feature>
<proteinExistence type="inferred from homology"/>
<evidence type="ECO:0000256" key="3">
    <source>
        <dbReference type="ARBA" id="ARBA00012647"/>
    </source>
</evidence>
<dbReference type="SMART" id="SM00098">
    <property type="entry name" value="alkPPc"/>
    <property type="match status" value="1"/>
</dbReference>
<dbReference type="FunCoup" id="A0A6P8ZUS7">
    <property type="interactions" value="112"/>
</dbReference>
<feature type="signal peptide" evidence="17">
    <location>
        <begin position="1"/>
        <end position="21"/>
    </location>
</feature>
<sequence>MRRAVALVLVALAALVAQGHASVLTSRAKAAEADRLAAQRRMAAAELFDQREKWMHPEAPHDHDVLRDSADDHGSNPRPPGPVEEQDSAFWMKKAKQAIEGDLLKRAEIKGVAKNVIIFMGDGMSVPTLAATRMYLGNENEQLSFEKFPVVGLSKTYCVDTQTADSACSATAYLCGVKANMGTMGVSAKVPRHNCTEQKDSANHVDSVLAWGMEAGKWAGVVTTTRITHASPGGTYAHTANRDWEDDKDMTDDKDLVGEGCKDIARQLVEDAPGKDFRVIMGGGRRAFIPKEQHANGKRQDGKNLVDAWKASKSGAQSSYVATKTELAAVDASKTDYLLGLFEWSHVQYHLDADETQPTLAEMVEKAIQVLSRQEKGYVLFVEGGRIDHGHHDTMAHYALDETAEFSKAIQKAVDMTSASETLIAVTSDHAHTMSMAGYAKRSNYIFDFGGVEETSKEVYTTLSYANGPGYKPTEEDGTRHDPSKDDRNKNDYEFPATAYLNSETHGADDVGIFARGPWAHLYTGVHEQNMIPNIAAYAAAIGPFKGRSDSGDNSGAVSVQVALLTLLSAAALPLARLL</sequence>
<dbReference type="Pfam" id="PF00245">
    <property type="entry name" value="Alk_phosphatase"/>
    <property type="match status" value="1"/>
</dbReference>
<feature type="binding site" evidence="14">
    <location>
        <position position="392"/>
    </location>
    <ligand>
        <name>Zn(2+)</name>
        <dbReference type="ChEBI" id="CHEBI:29105"/>
        <label>2</label>
    </ligand>
</feature>
<comment type="cofactor">
    <cofactor evidence="14">
        <name>Zn(2+)</name>
        <dbReference type="ChEBI" id="CHEBI:29105"/>
    </cofactor>
    <text evidence="14">Binds 2 Zn(2+) ions.</text>
</comment>
<dbReference type="PRINTS" id="PR00113">
    <property type="entry name" value="ALKPHPHTASE"/>
</dbReference>
<keyword evidence="12" id="KW-0449">Lipoprotein</keyword>
<evidence type="ECO:0000256" key="9">
    <source>
        <dbReference type="ARBA" id="ARBA00022842"/>
    </source>
</evidence>
<evidence type="ECO:0000256" key="14">
    <source>
        <dbReference type="PIRSR" id="PIRSR601952-2"/>
    </source>
</evidence>
<dbReference type="CDD" id="cd16012">
    <property type="entry name" value="ALP"/>
    <property type="match status" value="1"/>
</dbReference>
<dbReference type="GeneID" id="117649961"/>
<feature type="binding site" evidence="14">
    <location>
        <position position="122"/>
    </location>
    <ligand>
        <name>Zn(2+)</name>
        <dbReference type="ChEBI" id="CHEBI:29105"/>
        <label>2</label>
    </ligand>
</feature>
<evidence type="ECO:0000256" key="11">
    <source>
        <dbReference type="ARBA" id="ARBA00023180"/>
    </source>
</evidence>
<dbReference type="Gene3D" id="3.40.720.10">
    <property type="entry name" value="Alkaline Phosphatase, subunit A"/>
    <property type="match status" value="1"/>
</dbReference>
<evidence type="ECO:0000256" key="7">
    <source>
        <dbReference type="ARBA" id="ARBA00022801"/>
    </source>
</evidence>
<feature type="binding site" evidence="14">
    <location>
        <position position="231"/>
    </location>
    <ligand>
        <name>Mg(2+)</name>
        <dbReference type="ChEBI" id="CHEBI:18420"/>
    </ligand>
</feature>
<dbReference type="OrthoDB" id="5818554at2759"/>
<keyword evidence="11" id="KW-0325">Glycoprotein</keyword>
<comment type="cofactor">
    <cofactor evidence="14">
        <name>Mg(2+)</name>
        <dbReference type="ChEBI" id="CHEBI:18420"/>
    </cofactor>
    <text evidence="14">Binds 1 Mg(2+) ion.</text>
</comment>
<comment type="subcellular location">
    <subcellularLocation>
        <location evidence="1">Cell membrane</location>
        <topology evidence="1">Lipid-anchor</topology>
        <topology evidence="1">GPI-anchor</topology>
    </subcellularLocation>
</comment>
<reference evidence="19" key="1">
    <citation type="submission" date="2025-08" db="UniProtKB">
        <authorList>
            <consortium name="RefSeq"/>
        </authorList>
    </citation>
    <scope>IDENTIFICATION</scope>
    <source>
        <tissue evidence="19">Total insect</tissue>
    </source>
</reference>
<evidence type="ECO:0000256" key="16">
    <source>
        <dbReference type="SAM" id="MobiDB-lite"/>
    </source>
</evidence>
<dbReference type="EC" id="3.1.3.1" evidence="3"/>
<dbReference type="KEGG" id="tpal:117649961"/>
<dbReference type="AlphaFoldDB" id="A0A6P8ZUS7"/>
<evidence type="ECO:0000313" key="18">
    <source>
        <dbReference type="Proteomes" id="UP000515158"/>
    </source>
</evidence>
<protein>
    <recommendedName>
        <fullName evidence="3">alkaline phosphatase</fullName>
        <ecNumber evidence="3">3.1.3.1</ecNumber>
    </recommendedName>
</protein>
<dbReference type="SUPFAM" id="SSF53649">
    <property type="entry name" value="Alkaline phosphatase-like"/>
    <property type="match status" value="1"/>
</dbReference>
<feature type="chain" id="PRO_5028222756" description="alkaline phosphatase" evidence="17">
    <location>
        <begin position="22"/>
        <end position="579"/>
    </location>
</feature>
<comment type="similarity">
    <text evidence="2 15">Belongs to the alkaline phosphatase family.</text>
</comment>
<accession>A0A6P8ZUS7</accession>
<dbReference type="GO" id="GO:0046872">
    <property type="term" value="F:metal ion binding"/>
    <property type="evidence" value="ECO:0007669"/>
    <property type="project" value="UniProtKB-KW"/>
</dbReference>
<evidence type="ECO:0000256" key="13">
    <source>
        <dbReference type="PIRSR" id="PIRSR601952-1"/>
    </source>
</evidence>
<organism evidence="19">
    <name type="scientific">Thrips palmi</name>
    <name type="common">Melon thrips</name>
    <dbReference type="NCBI Taxonomy" id="161013"/>
    <lineage>
        <taxon>Eukaryota</taxon>
        <taxon>Metazoa</taxon>
        <taxon>Ecdysozoa</taxon>
        <taxon>Arthropoda</taxon>
        <taxon>Hexapoda</taxon>
        <taxon>Insecta</taxon>
        <taxon>Pterygota</taxon>
        <taxon>Neoptera</taxon>
        <taxon>Paraneoptera</taxon>
        <taxon>Thysanoptera</taxon>
        <taxon>Terebrantia</taxon>
        <taxon>Thripoidea</taxon>
        <taxon>Thripidae</taxon>
        <taxon>Thrips</taxon>
    </lineage>
</organism>
<dbReference type="InterPro" id="IPR017850">
    <property type="entry name" value="Alkaline_phosphatase_core_sf"/>
</dbReference>
<keyword evidence="7" id="KW-0378">Hydrolase</keyword>
<evidence type="ECO:0000256" key="6">
    <source>
        <dbReference type="ARBA" id="ARBA00022723"/>
    </source>
</evidence>
<feature type="active site" description="Phosphoserine intermediate" evidence="13">
    <location>
        <position position="166"/>
    </location>
</feature>
<evidence type="ECO:0000256" key="15">
    <source>
        <dbReference type="RuleBase" id="RU003946"/>
    </source>
</evidence>
<dbReference type="PANTHER" id="PTHR11596:SF91">
    <property type="entry name" value="ALKALINE PHOSPHATASE-RELATED"/>
    <property type="match status" value="1"/>
</dbReference>
<evidence type="ECO:0000256" key="2">
    <source>
        <dbReference type="ARBA" id="ARBA00005984"/>
    </source>
</evidence>
<evidence type="ECO:0000313" key="19">
    <source>
        <dbReference type="RefSeq" id="XP_034249067.1"/>
    </source>
</evidence>
<dbReference type="Proteomes" id="UP000515158">
    <property type="component" value="Unplaced"/>
</dbReference>
<keyword evidence="4" id="KW-1003">Cell membrane</keyword>
<dbReference type="InterPro" id="IPR001952">
    <property type="entry name" value="Alkaline_phosphatase"/>
</dbReference>
<keyword evidence="17" id="KW-0732">Signal</keyword>
<dbReference type="FunFam" id="3.40.720.10:FF:000008">
    <property type="entry name" value="Alkaline phosphatase"/>
    <property type="match status" value="1"/>
</dbReference>
<evidence type="ECO:0000256" key="17">
    <source>
        <dbReference type="SAM" id="SignalP"/>
    </source>
</evidence>
<evidence type="ECO:0000256" key="10">
    <source>
        <dbReference type="ARBA" id="ARBA00023136"/>
    </source>
</evidence>
<feature type="binding site" evidence="14">
    <location>
        <position position="229"/>
    </location>
    <ligand>
        <name>Mg(2+)</name>
        <dbReference type="ChEBI" id="CHEBI:18420"/>
    </ligand>
</feature>
<dbReference type="InParanoid" id="A0A6P8ZUS7"/>